<feature type="compositionally biased region" description="Low complexity" evidence="1">
    <location>
        <begin position="403"/>
        <end position="415"/>
    </location>
</feature>
<dbReference type="EMBL" id="JAACJN010000062">
    <property type="protein sequence ID" value="KAF5380759.1"/>
    <property type="molecule type" value="Genomic_DNA"/>
</dbReference>
<feature type="region of interest" description="Disordered" evidence="1">
    <location>
        <begin position="311"/>
        <end position="369"/>
    </location>
</feature>
<feature type="region of interest" description="Disordered" evidence="1">
    <location>
        <begin position="1"/>
        <end position="56"/>
    </location>
</feature>
<accession>A0A8H5HCH8</accession>
<sequence>MQQMERAVGKPASTKPSIPAKRKQHPSPPPPTNLSRSSPLTLTNRISHSNPPSSDVDPESIHCFFFHRGRYRRMEGMDSEIVPPEDGNDDDATAAYHHPFPYPAPSGFFPPPTPTIPGLFTPPYAYPLYPFPYGYLSPYLFAPNALPTRSAKSNNESLSLMNNLLWGEPPSARSVQDREGSDADDQIRRQQPQRHQRKHTDQRKISVGASALSDFEELPVGDAVEEEMPPKMKRRLNLAHGLHPKKTTALGKRSRTSSENKEEVVASPVNRPRSRMSISELTDGGGDRPFPSNVDRGPADQVRRHIHAIFDSQSPSHPPSTSQNTLPTSPLLSRHHNPTVAPPELSTGSVRSAPMVLTPQNDPVTSPIPSTDIGCVRAIRSLRQTMRSFYGLPRRSKLISSLSSEPSLIPSSSMPDTTQSDLTSHDGLGEEVERDGKEPVGKDMGIDNPEDGEIRDGNLDKESGQDRTINHHALSPVSRAPSQPPSILSTTLPPSLPAKPSPSYNGLPPKTTTTTATSMKSSPVLASKLYPRYLIFDSF</sequence>
<dbReference type="Proteomes" id="UP000518752">
    <property type="component" value="Unassembled WGS sequence"/>
</dbReference>
<evidence type="ECO:0000313" key="2">
    <source>
        <dbReference type="EMBL" id="KAF5380759.1"/>
    </source>
</evidence>
<keyword evidence="3" id="KW-1185">Reference proteome</keyword>
<organism evidence="2 3">
    <name type="scientific">Collybiopsis confluens</name>
    <dbReference type="NCBI Taxonomy" id="2823264"/>
    <lineage>
        <taxon>Eukaryota</taxon>
        <taxon>Fungi</taxon>
        <taxon>Dikarya</taxon>
        <taxon>Basidiomycota</taxon>
        <taxon>Agaricomycotina</taxon>
        <taxon>Agaricomycetes</taxon>
        <taxon>Agaricomycetidae</taxon>
        <taxon>Agaricales</taxon>
        <taxon>Marasmiineae</taxon>
        <taxon>Omphalotaceae</taxon>
        <taxon>Collybiopsis</taxon>
    </lineage>
</organism>
<reference evidence="2 3" key="1">
    <citation type="journal article" date="2020" name="ISME J.">
        <title>Uncovering the hidden diversity of litter-decomposition mechanisms in mushroom-forming fungi.</title>
        <authorList>
            <person name="Floudas D."/>
            <person name="Bentzer J."/>
            <person name="Ahren D."/>
            <person name="Johansson T."/>
            <person name="Persson P."/>
            <person name="Tunlid A."/>
        </authorList>
    </citation>
    <scope>NUCLEOTIDE SEQUENCE [LARGE SCALE GENOMIC DNA]</scope>
    <source>
        <strain evidence="2 3">CBS 406.79</strain>
    </source>
</reference>
<feature type="compositionally biased region" description="Polar residues" evidence="1">
    <location>
        <begin position="358"/>
        <end position="369"/>
    </location>
</feature>
<feature type="compositionally biased region" description="Basic and acidic residues" evidence="1">
    <location>
        <begin position="175"/>
        <end position="188"/>
    </location>
</feature>
<protein>
    <submittedName>
        <fullName evidence="2">Uncharacterized protein</fullName>
    </submittedName>
</protein>
<feature type="compositionally biased region" description="Basic residues" evidence="1">
    <location>
        <begin position="191"/>
        <end position="201"/>
    </location>
</feature>
<feature type="region of interest" description="Disordered" evidence="1">
    <location>
        <begin position="235"/>
        <end position="298"/>
    </location>
</feature>
<feature type="compositionally biased region" description="Basic and acidic residues" evidence="1">
    <location>
        <begin position="434"/>
        <end position="445"/>
    </location>
</feature>
<feature type="region of interest" description="Disordered" evidence="1">
    <location>
        <begin position="165"/>
        <end position="210"/>
    </location>
</feature>
<evidence type="ECO:0000313" key="3">
    <source>
        <dbReference type="Proteomes" id="UP000518752"/>
    </source>
</evidence>
<dbReference type="AlphaFoldDB" id="A0A8H5HCH8"/>
<proteinExistence type="predicted"/>
<feature type="compositionally biased region" description="Basic residues" evidence="1">
    <location>
        <begin position="235"/>
        <end position="246"/>
    </location>
</feature>
<feature type="region of interest" description="Disordered" evidence="1">
    <location>
        <begin position="403"/>
        <end position="518"/>
    </location>
</feature>
<feature type="compositionally biased region" description="Polar residues" evidence="1">
    <location>
        <begin position="33"/>
        <end position="53"/>
    </location>
</feature>
<name>A0A8H5HCH8_9AGAR</name>
<feature type="compositionally biased region" description="Basic and acidic residues" evidence="1">
    <location>
        <begin position="452"/>
        <end position="469"/>
    </location>
</feature>
<gene>
    <name evidence="2" type="ORF">D9757_007082</name>
</gene>
<feature type="compositionally biased region" description="Low complexity" evidence="1">
    <location>
        <begin position="312"/>
        <end position="323"/>
    </location>
</feature>
<comment type="caution">
    <text evidence="2">The sequence shown here is derived from an EMBL/GenBank/DDBJ whole genome shotgun (WGS) entry which is preliminary data.</text>
</comment>
<evidence type="ECO:0000256" key="1">
    <source>
        <dbReference type="SAM" id="MobiDB-lite"/>
    </source>
</evidence>